<keyword evidence="2" id="KW-1185">Reference proteome</keyword>
<dbReference type="Proteomes" id="UP000621447">
    <property type="component" value="Unassembled WGS sequence"/>
</dbReference>
<evidence type="ECO:0000313" key="1">
    <source>
        <dbReference type="EMBL" id="NTS66575.1"/>
    </source>
</evidence>
<protein>
    <submittedName>
        <fullName evidence="1">Uncharacterized protein</fullName>
    </submittedName>
</protein>
<proteinExistence type="predicted"/>
<name>A0ABX2JIW3_9SPHN</name>
<gene>
    <name evidence="1" type="ORF">HRV97_15595</name>
</gene>
<evidence type="ECO:0000313" key="2">
    <source>
        <dbReference type="Proteomes" id="UP000621447"/>
    </source>
</evidence>
<dbReference type="RefSeq" id="WP_174195141.1">
    <property type="nucleotide sequence ID" value="NZ_JABULH010000010.1"/>
</dbReference>
<comment type="caution">
    <text evidence="1">The sequence shown here is derived from an EMBL/GenBank/DDBJ whole genome shotgun (WGS) entry which is preliminary data.</text>
</comment>
<dbReference type="EMBL" id="JABULH010000010">
    <property type="protein sequence ID" value="NTS66575.1"/>
    <property type="molecule type" value="Genomic_DNA"/>
</dbReference>
<reference evidence="1 2" key="1">
    <citation type="submission" date="2020-06" db="EMBL/GenBank/DDBJ databases">
        <title>Sphingomonas hominis sp. nov., a member of the Sphingomonas, isolated from the hair of a 22-year-old girl.</title>
        <authorList>
            <person name="Zhang D.-F."/>
            <person name="Cui X.-W."/>
        </authorList>
    </citation>
    <scope>NUCLEOTIDE SEQUENCE [LARGE SCALE GENOMIC DNA]</scope>
    <source>
        <strain evidence="1 2">HHU CXW</strain>
    </source>
</reference>
<sequence length="80" mass="8585">MTTGDIEDLFVTLLVGVAGGSDASWRKAVGPVTALPVVFHPRSNWSIAPQGSARQIEAIEKAEAIIRQEHPYVPSPGFRS</sequence>
<accession>A0ABX2JIW3</accession>
<organism evidence="1 2">
    <name type="scientific">Sphingomonas hominis</name>
    <dbReference type="NCBI Taxonomy" id="2741495"/>
    <lineage>
        <taxon>Bacteria</taxon>
        <taxon>Pseudomonadati</taxon>
        <taxon>Pseudomonadota</taxon>
        <taxon>Alphaproteobacteria</taxon>
        <taxon>Sphingomonadales</taxon>
        <taxon>Sphingomonadaceae</taxon>
        <taxon>Sphingomonas</taxon>
    </lineage>
</organism>